<feature type="domain" description="N-acetyltransferase" evidence="1">
    <location>
        <begin position="1"/>
        <end position="161"/>
    </location>
</feature>
<dbReference type="PROSITE" id="PS51186">
    <property type="entry name" value="GNAT"/>
    <property type="match status" value="1"/>
</dbReference>
<dbReference type="CDD" id="cd04301">
    <property type="entry name" value="NAT_SF"/>
    <property type="match status" value="1"/>
</dbReference>
<name>A0A8J3VNX8_9ACTN</name>
<dbReference type="RefSeq" id="WP_203917020.1">
    <property type="nucleotide sequence ID" value="NZ_BONZ01000013.1"/>
</dbReference>
<proteinExistence type="predicted"/>
<dbReference type="Gene3D" id="3.40.630.30">
    <property type="match status" value="1"/>
</dbReference>
<protein>
    <submittedName>
        <fullName evidence="2">N-acetyltransferase</fullName>
    </submittedName>
</protein>
<dbReference type="SUPFAM" id="SSF55729">
    <property type="entry name" value="Acyl-CoA N-acyltransferases (Nat)"/>
    <property type="match status" value="1"/>
</dbReference>
<dbReference type="InterPro" id="IPR052742">
    <property type="entry name" value="Mito_N-acetyltransferase"/>
</dbReference>
<organism evidence="2 3">
    <name type="scientific">Rugosimonospora africana</name>
    <dbReference type="NCBI Taxonomy" id="556532"/>
    <lineage>
        <taxon>Bacteria</taxon>
        <taxon>Bacillati</taxon>
        <taxon>Actinomycetota</taxon>
        <taxon>Actinomycetes</taxon>
        <taxon>Micromonosporales</taxon>
        <taxon>Micromonosporaceae</taxon>
        <taxon>Rugosimonospora</taxon>
    </lineage>
</organism>
<dbReference type="PANTHER" id="PTHR43138:SF1">
    <property type="entry name" value="N-ACETYLTRANSFERASE ACA1"/>
    <property type="match status" value="1"/>
</dbReference>
<dbReference type="EMBL" id="BONZ01000013">
    <property type="protein sequence ID" value="GIH13377.1"/>
    <property type="molecule type" value="Genomic_DNA"/>
</dbReference>
<reference evidence="2" key="1">
    <citation type="submission" date="2021-01" db="EMBL/GenBank/DDBJ databases">
        <title>Whole genome shotgun sequence of Rugosimonospora africana NBRC 104875.</title>
        <authorList>
            <person name="Komaki H."/>
            <person name="Tamura T."/>
        </authorList>
    </citation>
    <scope>NUCLEOTIDE SEQUENCE</scope>
    <source>
        <strain evidence="2">NBRC 104875</strain>
    </source>
</reference>
<gene>
    <name evidence="2" type="ORF">Raf01_15490</name>
</gene>
<sequence length="161" mass="17908">MRIRPANADEWPLIWPIWHRVVAAGDTYCWDPDTGETTARGLWMMPPPAEVWVAVEGAVVVGTALLKPNQPGLGDHVANAGFMVDPDSGGRGIGRALALRVIDRAKEIGYRAMQFNAVVSTNDRAVRLWRSLGFEIVGTVPQAFRHSRHGLVDLHVMYQRW</sequence>
<dbReference type="AlphaFoldDB" id="A0A8J3VNX8"/>
<dbReference type="Pfam" id="PF00583">
    <property type="entry name" value="Acetyltransf_1"/>
    <property type="match status" value="1"/>
</dbReference>
<comment type="caution">
    <text evidence="2">The sequence shown here is derived from an EMBL/GenBank/DDBJ whole genome shotgun (WGS) entry which is preliminary data.</text>
</comment>
<dbReference type="GO" id="GO:0016747">
    <property type="term" value="F:acyltransferase activity, transferring groups other than amino-acyl groups"/>
    <property type="evidence" value="ECO:0007669"/>
    <property type="project" value="InterPro"/>
</dbReference>
<dbReference type="InterPro" id="IPR016181">
    <property type="entry name" value="Acyl_CoA_acyltransferase"/>
</dbReference>
<evidence type="ECO:0000313" key="2">
    <source>
        <dbReference type="EMBL" id="GIH13377.1"/>
    </source>
</evidence>
<evidence type="ECO:0000313" key="3">
    <source>
        <dbReference type="Proteomes" id="UP000642748"/>
    </source>
</evidence>
<dbReference type="InterPro" id="IPR000182">
    <property type="entry name" value="GNAT_dom"/>
</dbReference>
<accession>A0A8J3VNX8</accession>
<dbReference type="Proteomes" id="UP000642748">
    <property type="component" value="Unassembled WGS sequence"/>
</dbReference>
<keyword evidence="3" id="KW-1185">Reference proteome</keyword>
<evidence type="ECO:0000259" key="1">
    <source>
        <dbReference type="PROSITE" id="PS51186"/>
    </source>
</evidence>
<dbReference type="PANTHER" id="PTHR43138">
    <property type="entry name" value="ACETYLTRANSFERASE, GNAT FAMILY"/>
    <property type="match status" value="1"/>
</dbReference>